<evidence type="ECO:0000313" key="6">
    <source>
        <dbReference type="EMBL" id="THH20575.1"/>
    </source>
</evidence>
<evidence type="ECO:0008006" key="8">
    <source>
        <dbReference type="Google" id="ProtNLM"/>
    </source>
</evidence>
<accession>A0A4S4M6A1</accession>
<protein>
    <recommendedName>
        <fullName evidence="8">Tetraspanin Tsp2</fullName>
    </recommendedName>
</protein>
<organism evidence="6 7">
    <name type="scientific">Antrodiella citrinella</name>
    <dbReference type="NCBI Taxonomy" id="2447956"/>
    <lineage>
        <taxon>Eukaryota</taxon>
        <taxon>Fungi</taxon>
        <taxon>Dikarya</taxon>
        <taxon>Basidiomycota</taxon>
        <taxon>Agaricomycotina</taxon>
        <taxon>Agaricomycetes</taxon>
        <taxon>Polyporales</taxon>
        <taxon>Steccherinaceae</taxon>
        <taxon>Antrodiella</taxon>
    </lineage>
</organism>
<comment type="caution">
    <text evidence="6">The sequence shown here is derived from an EMBL/GenBank/DDBJ whole genome shotgun (WGS) entry which is preliminary data.</text>
</comment>
<gene>
    <name evidence="6" type="ORF">EUX98_g8553</name>
</gene>
<feature type="transmembrane region" description="Helical" evidence="5">
    <location>
        <begin position="199"/>
        <end position="219"/>
    </location>
</feature>
<feature type="transmembrane region" description="Helical" evidence="5">
    <location>
        <begin position="74"/>
        <end position="98"/>
    </location>
</feature>
<dbReference type="Pfam" id="PF00335">
    <property type="entry name" value="Tetraspanin"/>
    <property type="match status" value="1"/>
</dbReference>
<sequence>MKGKGGAAFAGTLLGEGEGLGIEWPDRWTKHKWFLLISVCTIFMYGLGGAVFAVLTWFQTWIYSDVMFVADYDILVLITVSSAILLLTFLIGITGTILNSRPILAIYALLLWPAFASILTIGYTSYKRSTFALDRKLNFAWSQWYTSLDRLIIQNALHCCGFYNSMHEVTASKTCYVRTSLPGCKAKLWAFEKMNLDKIWFLVFGVVVPLHVANIFVAMCCANHVTVRFGKGIMPKRYWLKGEDVKRDAERILGSIGAVARPGVVRASSSGVFREDKAEVSSVLEDESCTIYGHSERL</sequence>
<proteinExistence type="predicted"/>
<comment type="subcellular location">
    <subcellularLocation>
        <location evidence="1">Membrane</location>
        <topology evidence="1">Multi-pass membrane protein</topology>
    </subcellularLocation>
</comment>
<keyword evidence="3 5" id="KW-1133">Transmembrane helix</keyword>
<evidence type="ECO:0000313" key="7">
    <source>
        <dbReference type="Proteomes" id="UP000308730"/>
    </source>
</evidence>
<dbReference type="EMBL" id="SGPM01000486">
    <property type="protein sequence ID" value="THH20575.1"/>
    <property type="molecule type" value="Genomic_DNA"/>
</dbReference>
<feature type="transmembrane region" description="Helical" evidence="5">
    <location>
        <begin position="104"/>
        <end position="126"/>
    </location>
</feature>
<evidence type="ECO:0000256" key="4">
    <source>
        <dbReference type="ARBA" id="ARBA00023136"/>
    </source>
</evidence>
<evidence type="ECO:0000256" key="5">
    <source>
        <dbReference type="SAM" id="Phobius"/>
    </source>
</evidence>
<keyword evidence="7" id="KW-1185">Reference proteome</keyword>
<evidence type="ECO:0000256" key="1">
    <source>
        <dbReference type="ARBA" id="ARBA00004141"/>
    </source>
</evidence>
<reference evidence="6 7" key="1">
    <citation type="submission" date="2019-02" db="EMBL/GenBank/DDBJ databases">
        <title>Genome sequencing of the rare red list fungi Antrodiella citrinella (Flaviporus citrinellus).</title>
        <authorList>
            <person name="Buettner E."/>
            <person name="Kellner H."/>
        </authorList>
    </citation>
    <scope>NUCLEOTIDE SEQUENCE [LARGE SCALE GENOMIC DNA]</scope>
    <source>
        <strain evidence="6 7">DSM 108506</strain>
    </source>
</reference>
<dbReference type="GO" id="GO:0016020">
    <property type="term" value="C:membrane"/>
    <property type="evidence" value="ECO:0007669"/>
    <property type="project" value="UniProtKB-SubCell"/>
</dbReference>
<evidence type="ECO:0000256" key="2">
    <source>
        <dbReference type="ARBA" id="ARBA00022692"/>
    </source>
</evidence>
<dbReference type="OrthoDB" id="2156690at2759"/>
<keyword evidence="2 5" id="KW-0812">Transmembrane</keyword>
<name>A0A4S4M6A1_9APHY</name>
<dbReference type="InterPro" id="IPR018499">
    <property type="entry name" value="Tetraspanin/Peripherin"/>
</dbReference>
<feature type="transmembrane region" description="Helical" evidence="5">
    <location>
        <begin position="33"/>
        <end position="62"/>
    </location>
</feature>
<dbReference type="Proteomes" id="UP000308730">
    <property type="component" value="Unassembled WGS sequence"/>
</dbReference>
<dbReference type="AlphaFoldDB" id="A0A4S4M6A1"/>
<keyword evidence="4 5" id="KW-0472">Membrane</keyword>
<evidence type="ECO:0000256" key="3">
    <source>
        <dbReference type="ARBA" id="ARBA00022989"/>
    </source>
</evidence>